<evidence type="ECO:0000313" key="3">
    <source>
        <dbReference type="Proteomes" id="UP000075901"/>
    </source>
</evidence>
<proteinExistence type="predicted"/>
<sequence>MKYILSLLFVVVFATGCLGSYSVKCRVPSCKKCVTTTPEPCYADHYVEEEIHHEYCGVPECNKCVTTTTYKPDCVEHYVEEEVDHDDCEVTTTAKPNCEHTYEEEHCPHGYFWNGYFCVPYCKCASRKPLCY</sequence>
<reference evidence="3" key="1">
    <citation type="submission" date="2013-09" db="EMBL/GenBank/DDBJ databases">
        <title>The Genome Sequence of Anopheles maculatus species B.</title>
        <authorList>
            <consortium name="The Broad Institute Genomics Platform"/>
            <person name="Neafsey D.E."/>
            <person name="Besansky N."/>
            <person name="Howell P."/>
            <person name="Walton C."/>
            <person name="Young S.K."/>
            <person name="Zeng Q."/>
            <person name="Gargeya S."/>
            <person name="Fitzgerald M."/>
            <person name="Haas B."/>
            <person name="Abouelleil A."/>
            <person name="Allen A.W."/>
            <person name="Alvarado L."/>
            <person name="Arachchi H.M."/>
            <person name="Berlin A.M."/>
            <person name="Chapman S.B."/>
            <person name="Gainer-Dewar J."/>
            <person name="Goldberg J."/>
            <person name="Griggs A."/>
            <person name="Gujja S."/>
            <person name="Hansen M."/>
            <person name="Howarth C."/>
            <person name="Imamovic A."/>
            <person name="Ireland A."/>
            <person name="Larimer J."/>
            <person name="McCowan C."/>
            <person name="Murphy C."/>
            <person name="Pearson M."/>
            <person name="Poon T.W."/>
            <person name="Priest M."/>
            <person name="Roberts A."/>
            <person name="Saif S."/>
            <person name="Shea T."/>
            <person name="Sisk P."/>
            <person name="Sykes S."/>
            <person name="Wortman J."/>
            <person name="Nusbaum C."/>
            <person name="Birren B."/>
        </authorList>
    </citation>
    <scope>NUCLEOTIDE SEQUENCE [LARGE SCALE GENOMIC DNA]</scope>
    <source>
        <strain evidence="3">maculatus3</strain>
    </source>
</reference>
<keyword evidence="1" id="KW-0732">Signal</keyword>
<dbReference type="VEuPathDB" id="VectorBase:AMAM007575"/>
<dbReference type="Proteomes" id="UP000075901">
    <property type="component" value="Unassembled WGS sequence"/>
</dbReference>
<feature type="signal peptide" evidence="1">
    <location>
        <begin position="1"/>
        <end position="19"/>
    </location>
</feature>
<feature type="chain" id="PRO_5008135895" description="TIL domain-containing protein" evidence="1">
    <location>
        <begin position="20"/>
        <end position="132"/>
    </location>
</feature>
<keyword evidence="3" id="KW-1185">Reference proteome</keyword>
<evidence type="ECO:0000256" key="1">
    <source>
        <dbReference type="SAM" id="SignalP"/>
    </source>
</evidence>
<organism evidence="2 3">
    <name type="scientific">Anopheles maculatus</name>
    <dbReference type="NCBI Taxonomy" id="74869"/>
    <lineage>
        <taxon>Eukaryota</taxon>
        <taxon>Metazoa</taxon>
        <taxon>Ecdysozoa</taxon>
        <taxon>Arthropoda</taxon>
        <taxon>Hexapoda</taxon>
        <taxon>Insecta</taxon>
        <taxon>Pterygota</taxon>
        <taxon>Neoptera</taxon>
        <taxon>Endopterygota</taxon>
        <taxon>Diptera</taxon>
        <taxon>Nematocera</taxon>
        <taxon>Culicoidea</taxon>
        <taxon>Culicidae</taxon>
        <taxon>Anophelinae</taxon>
        <taxon>Anopheles</taxon>
        <taxon>Anopheles maculatus group</taxon>
    </lineage>
</organism>
<evidence type="ECO:0000313" key="2">
    <source>
        <dbReference type="EnsemblMetazoa" id="AMAM007575-PA"/>
    </source>
</evidence>
<name>A0A182SIP6_9DIPT</name>
<reference evidence="2" key="2">
    <citation type="submission" date="2020-05" db="UniProtKB">
        <authorList>
            <consortium name="EnsemblMetazoa"/>
        </authorList>
    </citation>
    <scope>IDENTIFICATION</scope>
    <source>
        <strain evidence="2">maculatus3</strain>
    </source>
</reference>
<dbReference type="AlphaFoldDB" id="A0A182SIP6"/>
<dbReference type="EnsemblMetazoa" id="AMAM007575-RA">
    <property type="protein sequence ID" value="AMAM007575-PA"/>
    <property type="gene ID" value="AMAM007575"/>
</dbReference>
<protein>
    <recommendedName>
        <fullName evidence="4">TIL domain-containing protein</fullName>
    </recommendedName>
</protein>
<accession>A0A182SIP6</accession>
<dbReference type="PROSITE" id="PS51257">
    <property type="entry name" value="PROKAR_LIPOPROTEIN"/>
    <property type="match status" value="1"/>
</dbReference>
<evidence type="ECO:0008006" key="4">
    <source>
        <dbReference type="Google" id="ProtNLM"/>
    </source>
</evidence>